<dbReference type="InterPro" id="IPR006179">
    <property type="entry name" value="5_nucleotidase/apyrase"/>
</dbReference>
<dbReference type="Pfam" id="PF02872">
    <property type="entry name" value="5_nucleotid_C"/>
    <property type="match status" value="1"/>
</dbReference>
<dbReference type="GO" id="GO:0000166">
    <property type="term" value="F:nucleotide binding"/>
    <property type="evidence" value="ECO:0007669"/>
    <property type="project" value="UniProtKB-KW"/>
</dbReference>
<dbReference type="InterPro" id="IPR004843">
    <property type="entry name" value="Calcineurin-like_PHP"/>
</dbReference>
<dbReference type="SUPFAM" id="SSF55816">
    <property type="entry name" value="5'-nucleotidase (syn. UDP-sugar hydrolase), C-terminal domain"/>
    <property type="match status" value="1"/>
</dbReference>
<dbReference type="Pfam" id="PF00149">
    <property type="entry name" value="Metallophos"/>
    <property type="match status" value="1"/>
</dbReference>
<dbReference type="CDD" id="cd00845">
    <property type="entry name" value="MPP_UshA_N_like"/>
    <property type="match status" value="1"/>
</dbReference>
<dbReference type="InterPro" id="IPR006146">
    <property type="entry name" value="5'-Nucleotdase_CS"/>
</dbReference>
<dbReference type="PRINTS" id="PR01607">
    <property type="entry name" value="APYRASEFAMLY"/>
</dbReference>
<dbReference type="Gene3D" id="3.90.780.10">
    <property type="entry name" value="5'-Nucleotidase, C-terminal domain"/>
    <property type="match status" value="1"/>
</dbReference>
<comment type="caution">
    <text evidence="6">The sequence shown here is derived from an EMBL/GenBank/DDBJ whole genome shotgun (WGS) entry which is preliminary data.</text>
</comment>
<feature type="domain" description="5'-Nucleotidase C-terminal" evidence="5">
    <location>
        <begin position="342"/>
        <end position="413"/>
    </location>
</feature>
<proteinExistence type="inferred from homology"/>
<dbReference type="PANTHER" id="PTHR11575">
    <property type="entry name" value="5'-NUCLEOTIDASE-RELATED"/>
    <property type="match status" value="1"/>
</dbReference>
<dbReference type="InterPro" id="IPR029052">
    <property type="entry name" value="Metallo-depent_PP-like"/>
</dbReference>
<protein>
    <recommendedName>
        <fullName evidence="8">Bifunctional metallophosphatase/5'-nucleotidase</fullName>
    </recommendedName>
</protein>
<dbReference type="GO" id="GO:0009166">
    <property type="term" value="P:nucleotide catabolic process"/>
    <property type="evidence" value="ECO:0007669"/>
    <property type="project" value="InterPro"/>
</dbReference>
<keyword evidence="2" id="KW-0732">Signal</keyword>
<keyword evidence="3" id="KW-0547">Nucleotide-binding</keyword>
<evidence type="ECO:0000259" key="5">
    <source>
        <dbReference type="Pfam" id="PF02872"/>
    </source>
</evidence>
<evidence type="ECO:0000259" key="4">
    <source>
        <dbReference type="Pfam" id="PF00149"/>
    </source>
</evidence>
<feature type="domain" description="Calcineurin-like phosphoesterase" evidence="4">
    <location>
        <begin position="57"/>
        <end position="265"/>
    </location>
</feature>
<keyword evidence="3" id="KW-0378">Hydrolase</keyword>
<keyword evidence="7" id="KW-1185">Reference proteome</keyword>
<gene>
    <name evidence="6" type="ORF">F7645_08240</name>
</gene>
<dbReference type="Proteomes" id="UP000806077">
    <property type="component" value="Unassembled WGS sequence"/>
</dbReference>
<accession>A0AAP1WGI8</accession>
<dbReference type="GO" id="GO:0016788">
    <property type="term" value="F:hydrolase activity, acting on ester bonds"/>
    <property type="evidence" value="ECO:0007669"/>
    <property type="project" value="InterPro"/>
</dbReference>
<evidence type="ECO:0000256" key="3">
    <source>
        <dbReference type="RuleBase" id="RU362119"/>
    </source>
</evidence>
<comment type="similarity">
    <text evidence="1 3">Belongs to the 5'-nucleotidase family.</text>
</comment>
<evidence type="ECO:0000313" key="7">
    <source>
        <dbReference type="Proteomes" id="UP000806077"/>
    </source>
</evidence>
<name>A0AAP1WGI8_9FLAO</name>
<evidence type="ECO:0000313" key="6">
    <source>
        <dbReference type="EMBL" id="MBE7695408.1"/>
    </source>
</evidence>
<evidence type="ECO:0008006" key="8">
    <source>
        <dbReference type="Google" id="ProtNLM"/>
    </source>
</evidence>
<organism evidence="6 7">
    <name type="scientific">Tenacibaculum finnmarkense genomovar finnmarkense</name>
    <dbReference type="NCBI Taxonomy" id="1458503"/>
    <lineage>
        <taxon>Bacteria</taxon>
        <taxon>Pseudomonadati</taxon>
        <taxon>Bacteroidota</taxon>
        <taxon>Flavobacteriia</taxon>
        <taxon>Flavobacteriales</taxon>
        <taxon>Flavobacteriaceae</taxon>
        <taxon>Tenacibaculum</taxon>
        <taxon>Tenacibaculum finnmarkense</taxon>
    </lineage>
</organism>
<dbReference type="InterPro" id="IPR008334">
    <property type="entry name" value="5'-Nucleotdase_C"/>
</dbReference>
<dbReference type="AlphaFoldDB" id="A0AAP1WGI8"/>
<dbReference type="InterPro" id="IPR036907">
    <property type="entry name" value="5'-Nucleotdase_C_sf"/>
</dbReference>
<dbReference type="Gene3D" id="3.60.21.10">
    <property type="match status" value="1"/>
</dbReference>
<dbReference type="RefSeq" id="WP_180947574.1">
    <property type="nucleotide sequence ID" value="NZ_JAJHTL010000009.1"/>
</dbReference>
<dbReference type="PANTHER" id="PTHR11575:SF24">
    <property type="entry name" value="5'-NUCLEOTIDASE"/>
    <property type="match status" value="1"/>
</dbReference>
<evidence type="ECO:0000256" key="1">
    <source>
        <dbReference type="ARBA" id="ARBA00006654"/>
    </source>
</evidence>
<dbReference type="SUPFAM" id="SSF56300">
    <property type="entry name" value="Metallo-dependent phosphatases"/>
    <property type="match status" value="1"/>
</dbReference>
<reference evidence="6 7" key="1">
    <citation type="journal article" date="2020" name="Int. J. Syst. Evol. Microbiol.">
        <title>Tenacibaculum piscium sp. nov., isolated from skin ulcers of sea-farmed fish, and description of Tenacibaculum finnmarkense sp. nov. with subdivision into genomovars finnmarkense and ulcerans.</title>
        <authorList>
            <person name="Olsen A.B."/>
            <person name="Spilsberg B."/>
            <person name="Nilsen H.K."/>
            <person name="Lagesen K."/>
            <person name="Gulla S."/>
            <person name="Avendano-Herrera R."/>
            <person name="Irgang R."/>
            <person name="Duchaud E."/>
            <person name="Colquhoun D.J."/>
        </authorList>
    </citation>
    <scope>NUCLEOTIDE SEQUENCE [LARGE SCALE GENOMIC DNA]</scope>
    <source>
        <strain evidence="6 7">TNO037</strain>
    </source>
</reference>
<dbReference type="EMBL" id="WXXV01000009">
    <property type="protein sequence ID" value="MBE7695408.1"/>
    <property type="molecule type" value="Genomic_DNA"/>
</dbReference>
<sequence>MINMINMASMTNMIHKILFHISILLISTLLSCSSNGIKNNELSENNDLNEGVEKKVTIFFVNDQHAQLDNFAKIKYLIDKEKETKNVIVACSGDLFSGSPVVDNYKDDQGFPMIDVMNKVGFDVSVLGNHEFDYGEAILKKRIEQANFNWVCANVDMLNSGVPQPNEFYTVSKNDIKITFLGLVETNGKKNGTIPSTHPWKVKEMKFERPETVVNKYKDVKKSEDSDLFIALTHLGHTSSRNLGDVQLANKFPYFDLIIGGHSHQEINTKENGIPIYQSGSYLKNLGKIELSVKNKSITSSKYTLINLEEVLEYDQELKSVIDTYNNVPELEEVIGNSLINHQRNQVGCLYADALKATMNVTVSFQNTGGIRSSLNQGAITKRDIYTIEPFNNGTVKYEMTIGQIKNFLIESKSGFYYSGIQIKKIGRVIEIRDELGNLLDYNTVVSVGLTDYIPAVYDNLFPKNSEVQNISAAASIISYIKNTNPQVNYPNCGNYFRY</sequence>
<dbReference type="PROSITE" id="PS00786">
    <property type="entry name" value="5_NUCLEOTIDASE_2"/>
    <property type="match status" value="1"/>
</dbReference>
<dbReference type="GO" id="GO:0046872">
    <property type="term" value="F:metal ion binding"/>
    <property type="evidence" value="ECO:0007669"/>
    <property type="project" value="InterPro"/>
</dbReference>
<evidence type="ECO:0000256" key="2">
    <source>
        <dbReference type="ARBA" id="ARBA00022729"/>
    </source>
</evidence>